<dbReference type="PANTHER" id="PTHR42650">
    <property type="entry name" value="TAIL-ANCHORED PROTEIN INSERTION RECEPTOR WRB"/>
    <property type="match status" value="1"/>
</dbReference>
<keyword evidence="7 9" id="KW-0175">Coiled coil</keyword>
<keyword evidence="8 9" id="KW-0472">Membrane</keyword>
<evidence type="ECO:0000256" key="6">
    <source>
        <dbReference type="ARBA" id="ARBA00022989"/>
    </source>
</evidence>
<evidence type="ECO:0000256" key="5">
    <source>
        <dbReference type="ARBA" id="ARBA00022824"/>
    </source>
</evidence>
<keyword evidence="6 9" id="KW-1133">Transmembrane helix</keyword>
<dbReference type="FunFam" id="1.10.287.660:FF:000006">
    <property type="entry name" value="Protein GET1"/>
    <property type="match status" value="1"/>
</dbReference>
<dbReference type="GO" id="GO:0005789">
    <property type="term" value="C:endoplasmic reticulum membrane"/>
    <property type="evidence" value="ECO:0007669"/>
    <property type="project" value="UniProtKB-SubCell"/>
</dbReference>
<dbReference type="HAMAP" id="MF_03113">
    <property type="entry name" value="Get1"/>
    <property type="match status" value="1"/>
</dbReference>
<protein>
    <submittedName>
        <fullName evidence="12">Protein get1</fullName>
    </submittedName>
</protein>
<reference evidence="12" key="1">
    <citation type="journal article" date="2021" name="IMA Fungus">
        <title>Genomic characterization of three marine fungi, including Emericellopsis atlantica sp. nov. with signatures of a generalist lifestyle and marine biomass degradation.</title>
        <authorList>
            <person name="Hagestad O.C."/>
            <person name="Hou L."/>
            <person name="Andersen J.H."/>
            <person name="Hansen E.H."/>
            <person name="Altermark B."/>
            <person name="Li C."/>
            <person name="Kuhnert E."/>
            <person name="Cox R.J."/>
            <person name="Crous P.W."/>
            <person name="Spatafora J.W."/>
            <person name="Lail K."/>
            <person name="Amirebrahimi M."/>
            <person name="Lipzen A."/>
            <person name="Pangilinan J."/>
            <person name="Andreopoulos W."/>
            <person name="Hayes R.D."/>
            <person name="Ng V."/>
            <person name="Grigoriev I.V."/>
            <person name="Jackson S.A."/>
            <person name="Sutton T.D.S."/>
            <person name="Dobson A.D.W."/>
            <person name="Rama T."/>
        </authorList>
    </citation>
    <scope>NUCLEOTIDE SEQUENCE</scope>
    <source>
        <strain evidence="12">TRa3180A</strain>
    </source>
</reference>
<evidence type="ECO:0000256" key="8">
    <source>
        <dbReference type="ARBA" id="ARBA00023136"/>
    </source>
</evidence>
<evidence type="ECO:0000256" key="2">
    <source>
        <dbReference type="ARBA" id="ARBA00010799"/>
    </source>
</evidence>
<dbReference type="InterPro" id="IPR029012">
    <property type="entry name" value="Helix_hairpin_bin_sf"/>
</dbReference>
<proteinExistence type="inferred from homology"/>
<evidence type="ECO:0000256" key="9">
    <source>
        <dbReference type="HAMAP-Rule" id="MF_03113"/>
    </source>
</evidence>
<evidence type="ECO:0000313" key="12">
    <source>
        <dbReference type="EMBL" id="KAG9244051.1"/>
    </source>
</evidence>
<feature type="region of interest" description="Disordered" evidence="10">
    <location>
        <begin position="195"/>
        <end position="216"/>
    </location>
</feature>
<gene>
    <name evidence="9" type="primary">GET1</name>
    <name evidence="12" type="ORF">BJ878DRAFT_507920</name>
</gene>
<dbReference type="OrthoDB" id="69461at2759"/>
<keyword evidence="13" id="KW-1185">Reference proteome</keyword>
<evidence type="ECO:0000256" key="10">
    <source>
        <dbReference type="SAM" id="MobiDB-lite"/>
    </source>
</evidence>
<comment type="caution">
    <text evidence="12">The sequence shown here is derived from an EMBL/GenBank/DDBJ whole genome shotgun (WGS) entry which is preliminary data.</text>
</comment>
<keyword evidence="4 9" id="KW-0812">Transmembrane</keyword>
<comment type="caution">
    <text evidence="9">Lacks conserved residue(s) required for the propagation of feature annotation.</text>
</comment>
<comment type="similarity">
    <text evidence="2 9">Belongs to the WRB/GET1 family.</text>
</comment>
<dbReference type="Gene3D" id="1.10.287.660">
    <property type="entry name" value="Helix hairpin bin"/>
    <property type="match status" value="1"/>
</dbReference>
<feature type="topological domain" description="Lumenal" evidence="9">
    <location>
        <begin position="1"/>
        <end position="4"/>
    </location>
</feature>
<evidence type="ECO:0000256" key="4">
    <source>
        <dbReference type="ARBA" id="ARBA00022692"/>
    </source>
</evidence>
<dbReference type="AlphaFoldDB" id="A0A9P8CG44"/>
<dbReference type="PANTHER" id="PTHR42650:SF1">
    <property type="entry name" value="GUIDED ENTRY OF TAIL-ANCHORED PROTEINS FACTOR 1"/>
    <property type="match status" value="1"/>
</dbReference>
<name>A0A9P8CG44_9HELO</name>
<evidence type="ECO:0000313" key="13">
    <source>
        <dbReference type="Proteomes" id="UP000887226"/>
    </source>
</evidence>
<evidence type="ECO:0000256" key="11">
    <source>
        <dbReference type="SAM" id="Phobius"/>
    </source>
</evidence>
<evidence type="ECO:0000256" key="1">
    <source>
        <dbReference type="ARBA" id="ARBA00004477"/>
    </source>
</evidence>
<dbReference type="GO" id="GO:0043529">
    <property type="term" value="C:GET complex"/>
    <property type="evidence" value="ECO:0007669"/>
    <property type="project" value="InterPro"/>
</dbReference>
<keyword evidence="5 9" id="KW-0256">Endoplasmic reticulum</keyword>
<feature type="topological domain" description="Cytoplasmic" evidence="9">
    <location>
        <begin position="173"/>
        <end position="216"/>
    </location>
</feature>
<organism evidence="12 13">
    <name type="scientific">Calycina marina</name>
    <dbReference type="NCBI Taxonomy" id="1763456"/>
    <lineage>
        <taxon>Eukaryota</taxon>
        <taxon>Fungi</taxon>
        <taxon>Dikarya</taxon>
        <taxon>Ascomycota</taxon>
        <taxon>Pezizomycotina</taxon>
        <taxon>Leotiomycetes</taxon>
        <taxon>Helotiales</taxon>
        <taxon>Pezizellaceae</taxon>
        <taxon>Calycina</taxon>
    </lineage>
</organism>
<dbReference type="Proteomes" id="UP000887226">
    <property type="component" value="Unassembled WGS sequence"/>
</dbReference>
<dbReference type="InterPro" id="IPR027538">
    <property type="entry name" value="Get1_fungi"/>
</dbReference>
<feature type="transmembrane region" description="Helical" evidence="11">
    <location>
        <begin position="160"/>
        <end position="186"/>
    </location>
</feature>
<dbReference type="GO" id="GO:0043495">
    <property type="term" value="F:protein-membrane adaptor activity"/>
    <property type="evidence" value="ECO:0007669"/>
    <property type="project" value="TreeGrafter"/>
</dbReference>
<evidence type="ECO:0000256" key="3">
    <source>
        <dbReference type="ARBA" id="ARBA00022448"/>
    </source>
</evidence>
<accession>A0A9P8CG44</accession>
<dbReference type="GO" id="GO:0071816">
    <property type="term" value="P:tail-anchored membrane protein insertion into ER membrane"/>
    <property type="evidence" value="ECO:0007669"/>
    <property type="project" value="InterPro"/>
</dbReference>
<feature type="coiled-coil region" evidence="9">
    <location>
        <begin position="48"/>
        <end position="98"/>
    </location>
</feature>
<dbReference type="InterPro" id="IPR028945">
    <property type="entry name" value="Get1"/>
</dbReference>
<keyword evidence="3 9" id="KW-0813">Transport</keyword>
<evidence type="ECO:0000256" key="7">
    <source>
        <dbReference type="ARBA" id="ARBA00023054"/>
    </source>
</evidence>
<comment type="subcellular location">
    <subcellularLocation>
        <location evidence="1">Endoplasmic reticulum membrane</location>
        <topology evidence="1">Multi-pass membrane protein</topology>
    </subcellularLocation>
</comment>
<sequence length="216" mass="24369">MPSILVLVFILQLVIHLINTFGAVTINNILWRIYNQLPTPASKTVAGQRQLKKQLLKLKQELDATSSQNEFAKWAKLKRQHDKMLEQYEKSKSSLESTQKTFDSTISALRWLGTNGLRMLLQFWFQKQPMYWIPKGWVPYYAEWLLSFPRAPLGSVSIQVWSVACLAMITLVSDALVAAVALAVGINAQGDEIQAKEKGNGEPMTMSASTEKVKEL</sequence>
<dbReference type="EMBL" id="MU253932">
    <property type="protein sequence ID" value="KAG9244051.1"/>
    <property type="molecule type" value="Genomic_DNA"/>
</dbReference>
<dbReference type="Pfam" id="PF04420">
    <property type="entry name" value="CHD5"/>
    <property type="match status" value="1"/>
</dbReference>